<dbReference type="GO" id="GO:0003917">
    <property type="term" value="F:DNA topoisomerase type I (single strand cut, ATP-independent) activity"/>
    <property type="evidence" value="ECO:0007669"/>
    <property type="project" value="InterPro"/>
</dbReference>
<accession>A0A8I1JK14</accession>
<keyword evidence="1 8" id="KW-0413">Isomerase</keyword>
<dbReference type="PANTHER" id="PTHR42785:SF1">
    <property type="entry name" value="DNA TOPOISOMERASE"/>
    <property type="match status" value="1"/>
</dbReference>
<evidence type="ECO:0000256" key="2">
    <source>
        <dbReference type="ARBA" id="ARBA00030003"/>
    </source>
</evidence>
<name>A0A8I1JK14_PSEPU</name>
<sequence length="573" mass="63382">MRRVWVIEASGKKNAFAQALQDAGFDGDKVLATFGRLYDLPTDELGFDPLMLSSPDISSQIIWQPKREPQVLKLVDLLANADEVLIATDTDLEGELIADQVSGLCQLANKKRMSDLVLHRVSVSSITAEGIRASLRSKDKVNPNKVRAAKARRILDRLLGFTLHSAEDPWRLSIGRIVSPVVKSLRDEPAEAIVIRRKLDHGWSAIIRVSTRDASLAGTLPGILHGLPQPKLSISSRENLSHEHKPLTGPESLRLCMRSLDAAPASIQKSIQDNYEKGRLSYPRSDSRTLDEVGLKWIERMAGKEAIDYDEDLARSRQAETLDRSYDAHNAVMPTGSELPHSSIPTRFLSLDEQVLRVIGVHSMRVGERPELFTREHAFLDSGDPVSSKWTKTLGRWGKSLSIVRDVDSTGLVQDPLRHELSRAPNIAQASVSVWQHPAAQIVMERLMEIGLGRPSTLLGLAEKTFTTYLDKDGQVNGRGKIMIEKVMRRLPELLSHEAAQALEVAVCDVSVNSSIADRLSKAWEILKKNPILLGETDPVTVTTQVEELPENGDGGLSAGKSRELSTNLFDIY</sequence>
<dbReference type="InterPro" id="IPR000380">
    <property type="entry name" value="Topo_IA"/>
</dbReference>
<evidence type="ECO:0000256" key="5">
    <source>
        <dbReference type="ARBA" id="ARBA00032877"/>
    </source>
</evidence>
<evidence type="ECO:0000313" key="9">
    <source>
        <dbReference type="Proteomes" id="UP000637061"/>
    </source>
</evidence>
<dbReference type="RefSeq" id="WP_198746593.1">
    <property type="nucleotide sequence ID" value="NZ_JAEHTE010000002.1"/>
</dbReference>
<organism evidence="8 9">
    <name type="scientific">Pseudomonas putida</name>
    <name type="common">Arthrobacter siderocapsulatus</name>
    <dbReference type="NCBI Taxonomy" id="303"/>
    <lineage>
        <taxon>Bacteria</taxon>
        <taxon>Pseudomonadati</taxon>
        <taxon>Pseudomonadota</taxon>
        <taxon>Gammaproteobacteria</taxon>
        <taxon>Pseudomonadales</taxon>
        <taxon>Pseudomonadaceae</taxon>
        <taxon>Pseudomonas</taxon>
    </lineage>
</organism>
<dbReference type="AlphaFoldDB" id="A0A8I1JK14"/>
<dbReference type="GO" id="GO:0006265">
    <property type="term" value="P:DNA topological change"/>
    <property type="evidence" value="ECO:0007669"/>
    <property type="project" value="InterPro"/>
</dbReference>
<dbReference type="SMART" id="SM00436">
    <property type="entry name" value="TOP1Bc"/>
    <property type="match status" value="1"/>
</dbReference>
<dbReference type="InterPro" id="IPR003601">
    <property type="entry name" value="Topo_IA_2"/>
</dbReference>
<dbReference type="PANTHER" id="PTHR42785">
    <property type="entry name" value="DNA TOPOISOMERASE, TYPE IA, CORE"/>
    <property type="match status" value="1"/>
</dbReference>
<protein>
    <recommendedName>
        <fullName evidence="5">Omega-protein</fullName>
    </recommendedName>
    <alternativeName>
        <fullName evidence="4">Relaxing enzyme</fullName>
    </alternativeName>
    <alternativeName>
        <fullName evidence="2">Swivelase</fullName>
    </alternativeName>
    <alternativeName>
        <fullName evidence="3">Untwisting enzyme</fullName>
    </alternativeName>
</protein>
<dbReference type="SMART" id="SM00493">
    <property type="entry name" value="TOPRIM"/>
    <property type="match status" value="1"/>
</dbReference>
<gene>
    <name evidence="8" type="ORF">JEU22_03510</name>
</gene>
<evidence type="ECO:0000256" key="1">
    <source>
        <dbReference type="ARBA" id="ARBA00023235"/>
    </source>
</evidence>
<dbReference type="EMBL" id="JAEHTE010000002">
    <property type="protein sequence ID" value="MBI6882970.1"/>
    <property type="molecule type" value="Genomic_DNA"/>
</dbReference>
<dbReference type="Pfam" id="PF01751">
    <property type="entry name" value="Toprim"/>
    <property type="match status" value="1"/>
</dbReference>
<dbReference type="Gene3D" id="1.10.460.10">
    <property type="entry name" value="Topoisomerase I, domain 2"/>
    <property type="match status" value="1"/>
</dbReference>
<dbReference type="GO" id="GO:0003677">
    <property type="term" value="F:DNA binding"/>
    <property type="evidence" value="ECO:0007669"/>
    <property type="project" value="InterPro"/>
</dbReference>
<evidence type="ECO:0000259" key="6">
    <source>
        <dbReference type="PROSITE" id="PS50880"/>
    </source>
</evidence>
<dbReference type="InterPro" id="IPR006171">
    <property type="entry name" value="TOPRIM_dom"/>
</dbReference>
<reference evidence="8" key="1">
    <citation type="submission" date="2020-12" db="EMBL/GenBank/DDBJ databases">
        <title>Enhanced detection system for hospital associated transmission using whole genome sequencing surveillance.</title>
        <authorList>
            <person name="Harrison L.H."/>
            <person name="Van Tyne D."/>
            <person name="Marsh J.W."/>
            <person name="Griffith M.P."/>
            <person name="Snyder D.J."/>
            <person name="Cooper V.S."/>
            <person name="Mustapha M."/>
        </authorList>
    </citation>
    <scope>NUCLEOTIDE SEQUENCE</scope>
    <source>
        <strain evidence="8">PSB00042</strain>
    </source>
</reference>
<evidence type="ECO:0000313" key="8">
    <source>
        <dbReference type="EMBL" id="MBI6882970.1"/>
    </source>
</evidence>
<dbReference type="InterPro" id="IPR013824">
    <property type="entry name" value="Topo_IA_cen_sub1"/>
</dbReference>
<feature type="domain" description="Topo IA-type catalytic" evidence="7">
    <location>
        <begin position="142"/>
        <end position="533"/>
    </location>
</feature>
<dbReference type="Gene3D" id="1.10.290.10">
    <property type="entry name" value="Topoisomerase I, domain 4"/>
    <property type="match status" value="1"/>
</dbReference>
<dbReference type="PROSITE" id="PS52039">
    <property type="entry name" value="TOPO_IA_2"/>
    <property type="match status" value="1"/>
</dbReference>
<dbReference type="PRINTS" id="PR00417">
    <property type="entry name" value="PRTPISMRASEI"/>
</dbReference>
<proteinExistence type="predicted"/>
<dbReference type="InterPro" id="IPR023405">
    <property type="entry name" value="Topo_IA_core_domain"/>
</dbReference>
<dbReference type="InterPro" id="IPR013497">
    <property type="entry name" value="Topo_IA_cen"/>
</dbReference>
<dbReference type="Proteomes" id="UP000637061">
    <property type="component" value="Unassembled WGS sequence"/>
</dbReference>
<dbReference type="SUPFAM" id="SSF56712">
    <property type="entry name" value="Prokaryotic type I DNA topoisomerase"/>
    <property type="match status" value="1"/>
</dbReference>
<dbReference type="Gene3D" id="2.60.510.20">
    <property type="match status" value="1"/>
</dbReference>
<dbReference type="Pfam" id="PF01131">
    <property type="entry name" value="Topoisom_bac"/>
    <property type="match status" value="1"/>
</dbReference>
<dbReference type="Gene3D" id="3.40.50.140">
    <property type="match status" value="1"/>
</dbReference>
<dbReference type="InterPro" id="IPR013826">
    <property type="entry name" value="Topo_IA_cen_sub3"/>
</dbReference>
<dbReference type="CDD" id="cd01028">
    <property type="entry name" value="TOPRIM_TopoIA"/>
    <property type="match status" value="1"/>
</dbReference>
<feature type="domain" description="Toprim" evidence="6">
    <location>
        <begin position="2"/>
        <end position="122"/>
    </location>
</feature>
<evidence type="ECO:0000259" key="7">
    <source>
        <dbReference type="PROSITE" id="PS52039"/>
    </source>
</evidence>
<comment type="caution">
    <text evidence="8">The sequence shown here is derived from an EMBL/GenBank/DDBJ whole genome shotgun (WGS) entry which is preliminary data.</text>
</comment>
<evidence type="ECO:0000256" key="4">
    <source>
        <dbReference type="ARBA" id="ARBA00032235"/>
    </source>
</evidence>
<evidence type="ECO:0000256" key="3">
    <source>
        <dbReference type="ARBA" id="ARBA00031985"/>
    </source>
</evidence>
<dbReference type="PROSITE" id="PS50880">
    <property type="entry name" value="TOPRIM"/>
    <property type="match status" value="1"/>
</dbReference>